<evidence type="ECO:0000313" key="2">
    <source>
        <dbReference type="Proteomes" id="UP001233836"/>
    </source>
</evidence>
<evidence type="ECO:0008006" key="3">
    <source>
        <dbReference type="Google" id="ProtNLM"/>
    </source>
</evidence>
<gene>
    <name evidence="1" type="ORF">J2T19_003276</name>
</gene>
<dbReference type="EMBL" id="JAUSTI010000008">
    <property type="protein sequence ID" value="MDQ0171814.1"/>
    <property type="molecule type" value="Genomic_DNA"/>
</dbReference>
<accession>A0ABT9WFJ4</accession>
<name>A0ABT9WFJ4_9BACL</name>
<dbReference type="RefSeq" id="WP_307217461.1">
    <property type="nucleotide sequence ID" value="NZ_JAUSTI010000008.1"/>
</dbReference>
<evidence type="ECO:0000313" key="1">
    <source>
        <dbReference type="EMBL" id="MDQ0171814.1"/>
    </source>
</evidence>
<comment type="caution">
    <text evidence="1">The sequence shown here is derived from an EMBL/GenBank/DDBJ whole genome shotgun (WGS) entry which is preliminary data.</text>
</comment>
<proteinExistence type="predicted"/>
<dbReference type="Proteomes" id="UP001233836">
    <property type="component" value="Unassembled WGS sequence"/>
</dbReference>
<sequence length="113" mass="12763">MLDHKRRSPLAVLFTFSLIIVLLSACMPSEQKEIVEKAEIASLTYFKETYGVDVEFTGHRFIPSDLSHTVSLTGHVKGNKSQEIFAMVDYDTYEVKTGSVPDDIQPLNSMYED</sequence>
<protein>
    <recommendedName>
        <fullName evidence="3">DUF1433 domain-containing protein</fullName>
    </recommendedName>
</protein>
<reference evidence="1 2" key="1">
    <citation type="submission" date="2023-07" db="EMBL/GenBank/DDBJ databases">
        <title>Sorghum-associated microbial communities from plants grown in Nebraska, USA.</title>
        <authorList>
            <person name="Schachtman D."/>
        </authorList>
    </citation>
    <scope>NUCLEOTIDE SEQUENCE [LARGE SCALE GENOMIC DNA]</scope>
    <source>
        <strain evidence="1 2">DS1314</strain>
    </source>
</reference>
<dbReference type="PROSITE" id="PS51257">
    <property type="entry name" value="PROKAR_LIPOPROTEIN"/>
    <property type="match status" value="1"/>
</dbReference>
<keyword evidence="2" id="KW-1185">Reference proteome</keyword>
<organism evidence="1 2">
    <name type="scientific">Paenibacillus tundrae</name>
    <dbReference type="NCBI Taxonomy" id="528187"/>
    <lineage>
        <taxon>Bacteria</taxon>
        <taxon>Bacillati</taxon>
        <taxon>Bacillota</taxon>
        <taxon>Bacilli</taxon>
        <taxon>Bacillales</taxon>
        <taxon>Paenibacillaceae</taxon>
        <taxon>Paenibacillus</taxon>
    </lineage>
</organism>